<accession>A0ACC1HST1</accession>
<dbReference type="Proteomes" id="UP001145114">
    <property type="component" value="Unassembled WGS sequence"/>
</dbReference>
<protein>
    <submittedName>
        <fullName evidence="1">Uncharacterized protein</fullName>
    </submittedName>
</protein>
<gene>
    <name evidence="1" type="ORF">EV182_004093</name>
</gene>
<comment type="caution">
    <text evidence="1">The sequence shown here is derived from an EMBL/GenBank/DDBJ whole genome shotgun (WGS) entry which is preliminary data.</text>
</comment>
<evidence type="ECO:0000313" key="2">
    <source>
        <dbReference type="Proteomes" id="UP001145114"/>
    </source>
</evidence>
<reference evidence="1" key="1">
    <citation type="submission" date="2022-06" db="EMBL/GenBank/DDBJ databases">
        <title>Phylogenomic reconstructions and comparative analyses of Kickxellomycotina fungi.</title>
        <authorList>
            <person name="Reynolds N.K."/>
            <person name="Stajich J.E."/>
            <person name="Barry K."/>
            <person name="Grigoriev I.V."/>
            <person name="Crous P."/>
            <person name="Smith M.E."/>
        </authorList>
    </citation>
    <scope>NUCLEOTIDE SEQUENCE</scope>
    <source>
        <strain evidence="1">RSA 2271</strain>
    </source>
</reference>
<evidence type="ECO:0000313" key="1">
    <source>
        <dbReference type="EMBL" id="KAJ1678415.1"/>
    </source>
</evidence>
<proteinExistence type="predicted"/>
<name>A0ACC1HST1_9FUNG</name>
<keyword evidence="2" id="KW-1185">Reference proteome</keyword>
<organism evidence="1 2">
    <name type="scientific">Spiromyces aspiralis</name>
    <dbReference type="NCBI Taxonomy" id="68401"/>
    <lineage>
        <taxon>Eukaryota</taxon>
        <taxon>Fungi</taxon>
        <taxon>Fungi incertae sedis</taxon>
        <taxon>Zoopagomycota</taxon>
        <taxon>Kickxellomycotina</taxon>
        <taxon>Kickxellomycetes</taxon>
        <taxon>Kickxellales</taxon>
        <taxon>Kickxellaceae</taxon>
        <taxon>Spiromyces</taxon>
    </lineage>
</organism>
<sequence length="466" mass="51493">SVTHDGPTAGATTTTTAAPPPPSGTDVAAVNGQDSEDAVARLDPIQNAQRLGYHDAPQSQLNLVTSPRMDRTVTREATIREAVDVAKVEDAEDTTGNLVIAHGYGCGIGNFYRNYNSLSLAEGWRIFSIDWLGMGRSSRPLFNPLKEKSEDKRVDMTEDFFVESLEAWREKMGLQTMTLVGHSIGGYFCAVYALRYPERVNKLILVSPAGIPEPDYEFIERIKRGDVRMPVGPNDTDKHTEASGQAAPKTTTATPLESSSSVASPGSTAPSSIPAVAATPATTATGTAVTNDGDDDQVKHLANTQQLTKARRFILSTMMRLWDRNYTPQWFVRAMGPFGVKMIGRFVSHFSWLDQQDQADLAAYMYHITAMRGSGEYAICTLFYPGVFARRPLINRLDALKMPVVFMYGTHDWMDYQAAEAARKRMHVPTKLYRVPQAGHNIHLENPKEFDRIILAELAEMRAGQK</sequence>
<dbReference type="EMBL" id="JAMZIH010001187">
    <property type="protein sequence ID" value="KAJ1678415.1"/>
    <property type="molecule type" value="Genomic_DNA"/>
</dbReference>
<feature type="non-terminal residue" evidence="1">
    <location>
        <position position="1"/>
    </location>
</feature>